<evidence type="ECO:0000313" key="2">
    <source>
        <dbReference type="Proteomes" id="UP000053257"/>
    </source>
</evidence>
<dbReference type="EMBL" id="KN840588">
    <property type="protein sequence ID" value="KIP04063.1"/>
    <property type="molecule type" value="Genomic_DNA"/>
</dbReference>
<evidence type="ECO:0000313" key="1">
    <source>
        <dbReference type="EMBL" id="KIP04063.1"/>
    </source>
</evidence>
<dbReference type="Proteomes" id="UP000053257">
    <property type="component" value="Unassembled WGS sequence"/>
</dbReference>
<organism evidence="1 2">
    <name type="scientific">Phlebiopsis gigantea (strain 11061_1 CR5-6)</name>
    <name type="common">White-rot fungus</name>
    <name type="synonym">Peniophora gigantea</name>
    <dbReference type="NCBI Taxonomy" id="745531"/>
    <lineage>
        <taxon>Eukaryota</taxon>
        <taxon>Fungi</taxon>
        <taxon>Dikarya</taxon>
        <taxon>Basidiomycota</taxon>
        <taxon>Agaricomycotina</taxon>
        <taxon>Agaricomycetes</taxon>
        <taxon>Polyporales</taxon>
        <taxon>Phanerochaetaceae</taxon>
        <taxon>Phlebiopsis</taxon>
    </lineage>
</organism>
<keyword evidence="2" id="KW-1185">Reference proteome</keyword>
<sequence length="156" mass="17711">MYQHTSYHLPSRRTFTRMPLLLEPSCESSVSARRWRYLRLSDVASNLAVTCPLSMCECRRVASNSLHAWWDAGIHVARYVSTLRSSYDLSRVSHAWSYGDTANLMGEGRHAGLNTDYTCCQVVQCDNPHRSDEFNTTLSRHAGAVALEMTGRCEYD</sequence>
<gene>
    <name evidence="1" type="ORF">PHLGIDRAFT_212252</name>
</gene>
<name>A0A0C3PEX5_PHLG1</name>
<dbReference type="HOGENOM" id="CLU_1687292_0_0_1"/>
<dbReference type="AlphaFoldDB" id="A0A0C3PEX5"/>
<reference evidence="1 2" key="1">
    <citation type="journal article" date="2014" name="PLoS Genet.">
        <title>Analysis of the Phlebiopsis gigantea genome, transcriptome and secretome provides insight into its pioneer colonization strategies of wood.</title>
        <authorList>
            <person name="Hori C."/>
            <person name="Ishida T."/>
            <person name="Igarashi K."/>
            <person name="Samejima M."/>
            <person name="Suzuki H."/>
            <person name="Master E."/>
            <person name="Ferreira P."/>
            <person name="Ruiz-Duenas F.J."/>
            <person name="Held B."/>
            <person name="Canessa P."/>
            <person name="Larrondo L.F."/>
            <person name="Schmoll M."/>
            <person name="Druzhinina I.S."/>
            <person name="Kubicek C.P."/>
            <person name="Gaskell J.A."/>
            <person name="Kersten P."/>
            <person name="St John F."/>
            <person name="Glasner J."/>
            <person name="Sabat G."/>
            <person name="Splinter BonDurant S."/>
            <person name="Syed K."/>
            <person name="Yadav J."/>
            <person name="Mgbeahuruike A.C."/>
            <person name="Kovalchuk A."/>
            <person name="Asiegbu F.O."/>
            <person name="Lackner G."/>
            <person name="Hoffmeister D."/>
            <person name="Rencoret J."/>
            <person name="Gutierrez A."/>
            <person name="Sun H."/>
            <person name="Lindquist E."/>
            <person name="Barry K."/>
            <person name="Riley R."/>
            <person name="Grigoriev I.V."/>
            <person name="Henrissat B."/>
            <person name="Kues U."/>
            <person name="Berka R.M."/>
            <person name="Martinez A.T."/>
            <person name="Covert S.F."/>
            <person name="Blanchette R.A."/>
            <person name="Cullen D."/>
        </authorList>
    </citation>
    <scope>NUCLEOTIDE SEQUENCE [LARGE SCALE GENOMIC DNA]</scope>
    <source>
        <strain evidence="1 2">11061_1 CR5-6</strain>
    </source>
</reference>
<accession>A0A0C3PEX5</accession>
<protein>
    <submittedName>
        <fullName evidence="1">Uncharacterized protein</fullName>
    </submittedName>
</protein>
<proteinExistence type="predicted"/>